<sequence>VLHGSHGACENEKTANGWYEFLTFYFCTYCVCLCDDPSSETTDRFISLIPIETDVRNGMVLTGVKFTKHQRMIMMQVEQGRALPQGQVEPSSRQWIPLPDETLRFLVEGIHYHTLTYEARTMDLDDLTAPADHVITGTRFHVVDSSLKLQIRVTPINFMDGSLRPEDSFWANSHSEETTRKKLILHKPDDPTKLQIPSRVVSHGGNYVEFQATDLESDVSQMTVPYFDTQPVSTSPPTWISGVSLYYRGRDLSGGFIGLQIQTYNVSKVLEEAIGKVLDS</sequence>
<dbReference type="PANTHER" id="PTHR47890:SF1">
    <property type="entry name" value="LD24308P"/>
    <property type="match status" value="1"/>
</dbReference>
<dbReference type="AlphaFoldDB" id="A0A6A0GXL2"/>
<protein>
    <submittedName>
        <fullName evidence="1">Uncharacterized protein</fullName>
    </submittedName>
</protein>
<proteinExistence type="predicted"/>
<dbReference type="Proteomes" id="UP000711488">
    <property type="component" value="Unassembled WGS sequence"/>
</dbReference>
<reference evidence="1" key="1">
    <citation type="submission" date="2014-08" db="EMBL/GenBank/DDBJ databases">
        <authorList>
            <person name="Murali S."/>
            <person name="Richards S."/>
            <person name="Bandaranaike D."/>
            <person name="Bellair M."/>
            <person name="Blankenburg K."/>
            <person name="Chao H."/>
            <person name="Dinh H."/>
            <person name="Doddapaneni H."/>
            <person name="Dugan-Rocha S."/>
            <person name="Elkadiri S."/>
            <person name="Gnanaolivu R."/>
            <person name="Hughes D."/>
            <person name="Lee S."/>
            <person name="Li M."/>
            <person name="Ming W."/>
            <person name="Munidasa M."/>
            <person name="Muniz J."/>
            <person name="Nguyen L."/>
            <person name="Osuji N."/>
            <person name="Pu L.-L."/>
            <person name="Puazo M."/>
            <person name="Skinner E."/>
            <person name="Qu C."/>
            <person name="Quiroz J."/>
            <person name="Raj R."/>
            <person name="Weissenberger G."/>
            <person name="Xin Y."/>
            <person name="Zou X."/>
            <person name="Han Y."/>
            <person name="Worley K."/>
            <person name="Muzny D."/>
            <person name="Gibbs R."/>
        </authorList>
    </citation>
    <scope>NUCLEOTIDE SEQUENCE</scope>
    <source>
        <strain evidence="1">HAZT.00-mixed</strain>
        <tissue evidence="1">Whole organism</tissue>
    </source>
</reference>
<dbReference type="OrthoDB" id="6366357at2759"/>
<dbReference type="InterPro" id="IPR032062">
    <property type="entry name" value="DUF4803"/>
</dbReference>
<accession>A0A6A0GXL2</accession>
<evidence type="ECO:0000313" key="1">
    <source>
        <dbReference type="EMBL" id="KAA0191859.1"/>
    </source>
</evidence>
<gene>
    <name evidence="1" type="ORF">HAZT_HAZT010456</name>
</gene>
<dbReference type="PANTHER" id="PTHR47890">
    <property type="entry name" value="LD24308P"/>
    <property type="match status" value="1"/>
</dbReference>
<name>A0A6A0GXL2_HYAAZ</name>
<reference evidence="1" key="2">
    <citation type="journal article" date="2018" name="Environ. Sci. Technol.">
        <title>The Toxicogenome of Hyalella azteca: A Model for Sediment Ecotoxicology and Evolutionary Toxicology.</title>
        <authorList>
            <person name="Poynton H.C."/>
            <person name="Hasenbein S."/>
            <person name="Benoit J.B."/>
            <person name="Sepulveda M.S."/>
            <person name="Poelchau M.F."/>
            <person name="Hughes D.S.T."/>
            <person name="Murali S.C."/>
            <person name="Chen S."/>
            <person name="Glastad K.M."/>
            <person name="Goodisman M.A.D."/>
            <person name="Werren J.H."/>
            <person name="Vineis J.H."/>
            <person name="Bowen J.L."/>
            <person name="Friedrich M."/>
            <person name="Jones J."/>
            <person name="Robertson H.M."/>
            <person name="Feyereisen R."/>
            <person name="Mechler-Hickson A."/>
            <person name="Mathers N."/>
            <person name="Lee C.E."/>
            <person name="Colbourne J.K."/>
            <person name="Biales A."/>
            <person name="Johnston J.S."/>
            <person name="Wellborn G.A."/>
            <person name="Rosendale A.J."/>
            <person name="Cridge A.G."/>
            <person name="Munoz-Torres M.C."/>
            <person name="Bain P.A."/>
            <person name="Manny A.R."/>
            <person name="Major K.M."/>
            <person name="Lambert F.N."/>
            <person name="Vulpe C.D."/>
            <person name="Tuck P."/>
            <person name="Blalock B.J."/>
            <person name="Lin Y.Y."/>
            <person name="Smith M.E."/>
            <person name="Ochoa-Acuna H."/>
            <person name="Chen M.M."/>
            <person name="Childers C.P."/>
            <person name="Qu J."/>
            <person name="Dugan S."/>
            <person name="Lee S.L."/>
            <person name="Chao H."/>
            <person name="Dinh H."/>
            <person name="Han Y."/>
            <person name="Doddapaneni H."/>
            <person name="Worley K.C."/>
            <person name="Muzny D.M."/>
            <person name="Gibbs R.A."/>
            <person name="Richards S."/>
        </authorList>
    </citation>
    <scope>NUCLEOTIDE SEQUENCE</scope>
    <source>
        <strain evidence="1">HAZT.00-mixed</strain>
        <tissue evidence="1">Whole organism</tissue>
    </source>
</reference>
<reference evidence="1" key="3">
    <citation type="submission" date="2019-06" db="EMBL/GenBank/DDBJ databases">
        <authorList>
            <person name="Poynton C."/>
            <person name="Hasenbein S."/>
            <person name="Benoit J.B."/>
            <person name="Sepulveda M.S."/>
            <person name="Poelchau M.F."/>
            <person name="Murali S.C."/>
            <person name="Chen S."/>
            <person name="Glastad K.M."/>
            <person name="Werren J.H."/>
            <person name="Vineis J.H."/>
            <person name="Bowen J.L."/>
            <person name="Friedrich M."/>
            <person name="Jones J."/>
            <person name="Robertson H.M."/>
            <person name="Feyereisen R."/>
            <person name="Mechler-Hickson A."/>
            <person name="Mathers N."/>
            <person name="Lee C.E."/>
            <person name="Colbourne J.K."/>
            <person name="Biales A."/>
            <person name="Johnston J.S."/>
            <person name="Wellborn G.A."/>
            <person name="Rosendale A.J."/>
            <person name="Cridge A.G."/>
            <person name="Munoz-Torres M.C."/>
            <person name="Bain P.A."/>
            <person name="Manny A.R."/>
            <person name="Major K.M."/>
            <person name="Lambert F.N."/>
            <person name="Vulpe C.D."/>
            <person name="Tuck P."/>
            <person name="Blalock B.J."/>
            <person name="Lin Y.-Y."/>
            <person name="Smith M.E."/>
            <person name="Ochoa-Acuna H."/>
            <person name="Chen M.-J.M."/>
            <person name="Childers C.P."/>
            <person name="Qu J."/>
            <person name="Dugan S."/>
            <person name="Lee S.L."/>
            <person name="Chao H."/>
            <person name="Dinh H."/>
            <person name="Han Y."/>
            <person name="Doddapaneni H."/>
            <person name="Worley K.C."/>
            <person name="Muzny D.M."/>
            <person name="Gibbs R.A."/>
            <person name="Richards S."/>
        </authorList>
    </citation>
    <scope>NUCLEOTIDE SEQUENCE</scope>
    <source>
        <strain evidence="1">HAZT.00-mixed</strain>
        <tissue evidence="1">Whole organism</tissue>
    </source>
</reference>
<dbReference type="EMBL" id="JQDR03012034">
    <property type="protein sequence ID" value="KAA0191859.1"/>
    <property type="molecule type" value="Genomic_DNA"/>
</dbReference>
<feature type="non-terminal residue" evidence="1">
    <location>
        <position position="1"/>
    </location>
</feature>
<dbReference type="Pfam" id="PF16061">
    <property type="entry name" value="DUF4803"/>
    <property type="match status" value="1"/>
</dbReference>
<organism evidence="1">
    <name type="scientific">Hyalella azteca</name>
    <name type="common">Amphipod</name>
    <dbReference type="NCBI Taxonomy" id="294128"/>
    <lineage>
        <taxon>Eukaryota</taxon>
        <taxon>Metazoa</taxon>
        <taxon>Ecdysozoa</taxon>
        <taxon>Arthropoda</taxon>
        <taxon>Crustacea</taxon>
        <taxon>Multicrustacea</taxon>
        <taxon>Malacostraca</taxon>
        <taxon>Eumalacostraca</taxon>
        <taxon>Peracarida</taxon>
        <taxon>Amphipoda</taxon>
        <taxon>Senticaudata</taxon>
        <taxon>Talitrida</taxon>
        <taxon>Talitroidea</taxon>
        <taxon>Hyalellidae</taxon>
        <taxon>Hyalella</taxon>
    </lineage>
</organism>
<comment type="caution">
    <text evidence="1">The sequence shown here is derived from an EMBL/GenBank/DDBJ whole genome shotgun (WGS) entry which is preliminary data.</text>
</comment>